<keyword evidence="7" id="KW-0472">Membrane</keyword>
<evidence type="ECO:0000259" key="8">
    <source>
        <dbReference type="PROSITE" id="PS51379"/>
    </source>
</evidence>
<evidence type="ECO:0000256" key="2">
    <source>
        <dbReference type="ARBA" id="ARBA00022485"/>
    </source>
</evidence>
<dbReference type="PANTHER" id="PTHR30176:SF3">
    <property type="entry name" value="FERREDOXIN-TYPE PROTEIN NAPH"/>
    <property type="match status" value="1"/>
</dbReference>
<feature type="transmembrane region" description="Helical" evidence="7">
    <location>
        <begin position="96"/>
        <end position="115"/>
    </location>
</feature>
<evidence type="ECO:0000256" key="4">
    <source>
        <dbReference type="ARBA" id="ARBA00022982"/>
    </source>
</evidence>
<keyword evidence="3" id="KW-0479">Metal-binding</keyword>
<evidence type="ECO:0000256" key="3">
    <source>
        <dbReference type="ARBA" id="ARBA00022723"/>
    </source>
</evidence>
<dbReference type="SUPFAM" id="SSF54862">
    <property type="entry name" value="4Fe-4S ferredoxins"/>
    <property type="match status" value="1"/>
</dbReference>
<dbReference type="RefSeq" id="WP_045170386.1">
    <property type="nucleotide sequence ID" value="NZ_CP113865.1"/>
</dbReference>
<reference evidence="9" key="1">
    <citation type="submission" date="2022-12" db="EMBL/GenBank/DDBJ databases">
        <authorList>
            <person name="Bing R.G."/>
            <person name="Willard D.J."/>
            <person name="Manesh M.J.H."/>
            <person name="Laemthong T."/>
            <person name="Crosby J.R."/>
            <person name="Kelly R.M."/>
        </authorList>
    </citation>
    <scope>NUCLEOTIDE SEQUENCE</scope>
    <source>
        <strain evidence="9">DSM 8990</strain>
    </source>
</reference>
<keyword evidence="1" id="KW-0813">Transport</keyword>
<sequence>MEVLQKDLQKSFRRQEEKVPFFKKVIALVLPAVIVAGLFYPVVGLFAFVCMTGAVILSFYKGRYWCYKFCPRGAFLDEFISKFSFQRSVPQVLKSGFSKVFWLFFFIFMMGLNVLRSGGQLNRFGKGIVLLLWITTLLAITGGILFKPRTWCIVCPMGTISGLVGKNKKPLKIDVNRCVECRLCSRNCPMEIEVCSFKEERVESVNCIRCETCVNVCPKDAIANS</sequence>
<keyword evidence="6" id="KW-0411">Iron-sulfur</keyword>
<evidence type="ECO:0000256" key="6">
    <source>
        <dbReference type="ARBA" id="ARBA00023014"/>
    </source>
</evidence>
<evidence type="ECO:0000313" key="9">
    <source>
        <dbReference type="EMBL" id="WAM34298.1"/>
    </source>
</evidence>
<evidence type="ECO:0000256" key="7">
    <source>
        <dbReference type="SAM" id="Phobius"/>
    </source>
</evidence>
<dbReference type="PROSITE" id="PS00198">
    <property type="entry name" value="4FE4S_FER_1"/>
    <property type="match status" value="2"/>
</dbReference>
<name>A0ABY7BN79_9FIRM</name>
<proteinExistence type="predicted"/>
<keyword evidence="2" id="KW-0004">4Fe-4S</keyword>
<evidence type="ECO:0000256" key="5">
    <source>
        <dbReference type="ARBA" id="ARBA00023004"/>
    </source>
</evidence>
<dbReference type="Gene3D" id="3.30.70.20">
    <property type="match status" value="1"/>
</dbReference>
<keyword evidence="7" id="KW-0812">Transmembrane</keyword>
<feature type="transmembrane region" description="Helical" evidence="7">
    <location>
        <begin position="21"/>
        <end position="39"/>
    </location>
</feature>
<dbReference type="Pfam" id="PF12801">
    <property type="entry name" value="Fer4_5"/>
    <property type="match status" value="2"/>
</dbReference>
<dbReference type="InterPro" id="IPR017900">
    <property type="entry name" value="4Fe4S_Fe_S_CS"/>
</dbReference>
<protein>
    <submittedName>
        <fullName evidence="9">4Fe-4S binding protein</fullName>
    </submittedName>
</protein>
<organism evidence="9 10">
    <name type="scientific">Caldicellulosiruptor morganii</name>
    <dbReference type="NCBI Taxonomy" id="1387555"/>
    <lineage>
        <taxon>Bacteria</taxon>
        <taxon>Bacillati</taxon>
        <taxon>Bacillota</taxon>
        <taxon>Bacillota incertae sedis</taxon>
        <taxon>Caldicellulosiruptorales</taxon>
        <taxon>Caldicellulosiruptoraceae</taxon>
        <taxon>Caldicellulosiruptor</taxon>
    </lineage>
</organism>
<feature type="domain" description="4Fe-4S ferredoxin-type" evidence="8">
    <location>
        <begin position="201"/>
        <end position="225"/>
    </location>
</feature>
<dbReference type="EMBL" id="CP113865">
    <property type="protein sequence ID" value="WAM34298.1"/>
    <property type="molecule type" value="Genomic_DNA"/>
</dbReference>
<dbReference type="Proteomes" id="UP001164909">
    <property type="component" value="Chromosome"/>
</dbReference>
<keyword evidence="7" id="KW-1133">Transmembrane helix</keyword>
<dbReference type="InterPro" id="IPR017896">
    <property type="entry name" value="4Fe4S_Fe-S-bd"/>
</dbReference>
<accession>A0ABY7BN79</accession>
<evidence type="ECO:0000313" key="10">
    <source>
        <dbReference type="Proteomes" id="UP001164909"/>
    </source>
</evidence>
<dbReference type="PANTHER" id="PTHR30176">
    <property type="entry name" value="FERREDOXIN-TYPE PROTEIN NAPH"/>
    <property type="match status" value="1"/>
</dbReference>
<feature type="transmembrane region" description="Helical" evidence="7">
    <location>
        <begin position="127"/>
        <end position="146"/>
    </location>
</feature>
<evidence type="ECO:0000256" key="1">
    <source>
        <dbReference type="ARBA" id="ARBA00022448"/>
    </source>
</evidence>
<dbReference type="Pfam" id="PF13237">
    <property type="entry name" value="Fer4_10"/>
    <property type="match status" value="1"/>
</dbReference>
<gene>
    <name evidence="9" type="ORF">OTK00_000482</name>
</gene>
<feature type="domain" description="4Fe-4S ferredoxin-type" evidence="8">
    <location>
        <begin position="169"/>
        <end position="200"/>
    </location>
</feature>
<dbReference type="PROSITE" id="PS51379">
    <property type="entry name" value="4FE4S_FER_2"/>
    <property type="match status" value="2"/>
</dbReference>
<keyword evidence="4" id="KW-0249">Electron transport</keyword>
<keyword evidence="5" id="KW-0408">Iron</keyword>
<dbReference type="InterPro" id="IPR051684">
    <property type="entry name" value="Electron_Trans/Redox"/>
</dbReference>
<keyword evidence="10" id="KW-1185">Reference proteome</keyword>